<gene>
    <name evidence="2" type="ORF">SAMN05421766_10832</name>
</gene>
<keyword evidence="1" id="KW-1133">Transmembrane helix</keyword>
<keyword evidence="1" id="KW-0472">Membrane</keyword>
<dbReference type="Proteomes" id="UP000185728">
    <property type="component" value="Unassembled WGS sequence"/>
</dbReference>
<evidence type="ECO:0000256" key="1">
    <source>
        <dbReference type="SAM" id="Phobius"/>
    </source>
</evidence>
<reference evidence="2 3" key="1">
    <citation type="submission" date="2017-01" db="EMBL/GenBank/DDBJ databases">
        <authorList>
            <person name="Varghese N."/>
            <person name="Submissions S."/>
        </authorList>
    </citation>
    <scope>NUCLEOTIDE SEQUENCE [LARGE SCALE GENOMIC DNA]</scope>
    <source>
        <strain evidence="2 3">DSM 2061</strain>
    </source>
</reference>
<keyword evidence="1" id="KW-0812">Transmembrane</keyword>
<feature type="transmembrane region" description="Helical" evidence="1">
    <location>
        <begin position="77"/>
        <end position="107"/>
    </location>
</feature>
<organism evidence="2 3">
    <name type="scientific">Zobellia uliginosa</name>
    <dbReference type="NCBI Taxonomy" id="143224"/>
    <lineage>
        <taxon>Bacteria</taxon>
        <taxon>Pseudomonadati</taxon>
        <taxon>Bacteroidota</taxon>
        <taxon>Flavobacteriia</taxon>
        <taxon>Flavobacteriales</taxon>
        <taxon>Flavobacteriaceae</taxon>
        <taxon>Zobellia</taxon>
    </lineage>
</organism>
<proteinExistence type="predicted"/>
<keyword evidence="3" id="KW-1185">Reference proteome</keyword>
<dbReference type="EMBL" id="FTOB01000008">
    <property type="protein sequence ID" value="SIT05430.1"/>
    <property type="molecule type" value="Genomic_DNA"/>
</dbReference>
<protein>
    <recommendedName>
        <fullName evidence="4">DUF2812 domain-containing protein</fullName>
    </recommendedName>
</protein>
<evidence type="ECO:0000313" key="3">
    <source>
        <dbReference type="Proteomes" id="UP000185728"/>
    </source>
</evidence>
<comment type="caution">
    <text evidence="2">The sequence shown here is derived from an EMBL/GenBank/DDBJ whole genome shotgun (WGS) entry which is preliminary data.</text>
</comment>
<name>A0ABY1L1K2_9FLAO</name>
<evidence type="ECO:0008006" key="4">
    <source>
        <dbReference type="Google" id="ProtNLM"/>
    </source>
</evidence>
<sequence length="133" mass="15105">MGKIKIESATAAKIYINEKDRGTIKKGEQEYEVENGPCEIYAKAAWCTSQKRTVNLSDAQTVTFTLNTFEYEGVAKAFFMFLALLLVLTKIMILGIIAGIVFLYPLYYMTIGKDKYFDLVEKETSDKENEQSI</sequence>
<evidence type="ECO:0000313" key="2">
    <source>
        <dbReference type="EMBL" id="SIT05430.1"/>
    </source>
</evidence>
<dbReference type="RefSeq" id="WP_076456843.1">
    <property type="nucleotide sequence ID" value="NZ_FTOB01000008.1"/>
</dbReference>
<accession>A0ABY1L1K2</accession>